<evidence type="ECO:0000313" key="2">
    <source>
        <dbReference type="Proteomes" id="UP001163152"/>
    </source>
</evidence>
<dbReference type="InterPro" id="IPR014964">
    <property type="entry name" value="DUF1830"/>
</dbReference>
<sequence>MFQPPHQVLSAFPKRHKHKILCSYNNTTPHIQIIKITNVRDFYFEKVVFPNQRILFDALPEAQLEVFTSELMQAIVTDRILCQELAVQQPETGNRLIISEANCLDNTSSFMGLSKISIKEDALF</sequence>
<evidence type="ECO:0000313" key="1">
    <source>
        <dbReference type="EMBL" id="WAL58027.1"/>
    </source>
</evidence>
<dbReference type="Proteomes" id="UP001163152">
    <property type="component" value="Chromosome"/>
</dbReference>
<dbReference type="AlphaFoldDB" id="A0A9E8Z821"/>
<dbReference type="RefSeq" id="WP_268607423.1">
    <property type="nucleotide sequence ID" value="NZ_CP113797.1"/>
</dbReference>
<dbReference type="KEGG" id="tsin:OXH18_12545"/>
<dbReference type="EMBL" id="CP113797">
    <property type="protein sequence ID" value="WAL58027.1"/>
    <property type="molecule type" value="Genomic_DNA"/>
</dbReference>
<name>A0A9E8Z821_9CYAN</name>
<protein>
    <submittedName>
        <fullName evidence="1">DUF1830 domain-containing protein</fullName>
    </submittedName>
</protein>
<dbReference type="Pfam" id="PF08865">
    <property type="entry name" value="DUF1830"/>
    <property type="match status" value="1"/>
</dbReference>
<organism evidence="1 2">
    <name type="scientific">Thermocoleostomius sinensis A174</name>
    <dbReference type="NCBI Taxonomy" id="2016057"/>
    <lineage>
        <taxon>Bacteria</taxon>
        <taxon>Bacillati</taxon>
        <taxon>Cyanobacteriota</taxon>
        <taxon>Cyanophyceae</taxon>
        <taxon>Oculatellales</taxon>
        <taxon>Oculatellaceae</taxon>
        <taxon>Thermocoleostomius</taxon>
    </lineage>
</organism>
<gene>
    <name evidence="1" type="ORF">OXH18_12545</name>
</gene>
<proteinExistence type="predicted"/>
<keyword evidence="2" id="KW-1185">Reference proteome</keyword>
<reference evidence="1" key="1">
    <citation type="submission" date="2022-12" db="EMBL/GenBank/DDBJ databases">
        <title>Polyphasic identification of a Novel Hot-Spring Cyanobacterium Ocullathermofonsia sinensis gen nov. sp. nov. and Genomic Insights on its Adaptations to the Thermal Habitat.</title>
        <authorList>
            <person name="Daroch M."/>
            <person name="Tang J."/>
            <person name="Jiang Y."/>
        </authorList>
    </citation>
    <scope>NUCLEOTIDE SEQUENCE</scope>
    <source>
        <strain evidence="1">PKUAC-SCTA174</strain>
    </source>
</reference>
<accession>A0A9E8Z821</accession>